<accession>A0ABX0QEK4</accession>
<keyword evidence="5 6" id="KW-0472">Membrane</keyword>
<feature type="transmembrane region" description="Helical" evidence="6">
    <location>
        <begin position="424"/>
        <end position="450"/>
    </location>
</feature>
<dbReference type="Pfam" id="PF02687">
    <property type="entry name" value="FtsX"/>
    <property type="match status" value="2"/>
</dbReference>
<feature type="domain" description="ABC3 transporter permease C-terminal" evidence="7">
    <location>
        <begin position="722"/>
        <end position="827"/>
    </location>
</feature>
<evidence type="ECO:0000256" key="4">
    <source>
        <dbReference type="ARBA" id="ARBA00022989"/>
    </source>
</evidence>
<dbReference type="Proteomes" id="UP000606008">
    <property type="component" value="Unassembled WGS sequence"/>
</dbReference>
<dbReference type="EMBL" id="WAEL01000002">
    <property type="protein sequence ID" value="NID09645.1"/>
    <property type="molecule type" value="Genomic_DNA"/>
</dbReference>
<name>A0ABX0QEK4_9BACT</name>
<gene>
    <name evidence="9" type="ORF">F7231_05640</name>
</gene>
<reference evidence="10" key="2">
    <citation type="submission" date="2023-07" db="EMBL/GenBank/DDBJ databases">
        <authorList>
            <person name="Jung D.-H."/>
        </authorList>
    </citation>
    <scope>NUCLEOTIDE SEQUENCE [LARGE SCALE GENOMIC DNA]</scope>
    <source>
        <strain evidence="10">JA-25</strain>
    </source>
</reference>
<organism evidence="9 10">
    <name type="scientific">Fibrivirga algicola</name>
    <dbReference type="NCBI Taxonomy" id="2950420"/>
    <lineage>
        <taxon>Bacteria</taxon>
        <taxon>Pseudomonadati</taxon>
        <taxon>Bacteroidota</taxon>
        <taxon>Cytophagia</taxon>
        <taxon>Cytophagales</taxon>
        <taxon>Spirosomataceae</taxon>
        <taxon>Fibrivirga</taxon>
    </lineage>
</organism>
<dbReference type="PANTHER" id="PTHR30572:SF18">
    <property type="entry name" value="ABC-TYPE MACROLIDE FAMILY EXPORT SYSTEM PERMEASE COMPONENT 2"/>
    <property type="match status" value="1"/>
</dbReference>
<evidence type="ECO:0000313" key="10">
    <source>
        <dbReference type="Proteomes" id="UP000606008"/>
    </source>
</evidence>
<protein>
    <submittedName>
        <fullName evidence="9">FtsX-like permease family protein</fullName>
    </submittedName>
</protein>
<feature type="transmembrane region" description="Helical" evidence="6">
    <location>
        <begin position="471"/>
        <end position="491"/>
    </location>
</feature>
<keyword evidence="4 6" id="KW-1133">Transmembrane helix</keyword>
<dbReference type="InterPro" id="IPR003838">
    <property type="entry name" value="ABC3_permease_C"/>
</dbReference>
<feature type="transmembrane region" description="Helical" evidence="6">
    <location>
        <begin position="70"/>
        <end position="90"/>
    </location>
</feature>
<evidence type="ECO:0000259" key="8">
    <source>
        <dbReference type="Pfam" id="PF12704"/>
    </source>
</evidence>
<evidence type="ECO:0000256" key="3">
    <source>
        <dbReference type="ARBA" id="ARBA00022692"/>
    </source>
</evidence>
<comment type="subcellular location">
    <subcellularLocation>
        <location evidence="1">Cell membrane</location>
        <topology evidence="1">Multi-pass membrane protein</topology>
    </subcellularLocation>
</comment>
<dbReference type="PANTHER" id="PTHR30572">
    <property type="entry name" value="MEMBRANE COMPONENT OF TRANSPORTER-RELATED"/>
    <property type="match status" value="1"/>
</dbReference>
<feature type="transmembrane region" description="Helical" evidence="6">
    <location>
        <begin position="376"/>
        <end position="404"/>
    </location>
</feature>
<evidence type="ECO:0000256" key="6">
    <source>
        <dbReference type="SAM" id="Phobius"/>
    </source>
</evidence>
<feature type="transmembrane region" description="Helical" evidence="6">
    <location>
        <begin position="801"/>
        <end position="823"/>
    </location>
</feature>
<evidence type="ECO:0000256" key="5">
    <source>
        <dbReference type="ARBA" id="ARBA00023136"/>
    </source>
</evidence>
<feature type="transmembrane region" description="Helical" evidence="6">
    <location>
        <begin position="722"/>
        <end position="743"/>
    </location>
</feature>
<evidence type="ECO:0000259" key="7">
    <source>
        <dbReference type="Pfam" id="PF02687"/>
    </source>
</evidence>
<keyword evidence="2" id="KW-1003">Cell membrane</keyword>
<feature type="domain" description="ABC3 transporter permease C-terminal" evidence="7">
    <location>
        <begin position="336"/>
        <end position="451"/>
    </location>
</feature>
<evidence type="ECO:0000313" key="9">
    <source>
        <dbReference type="EMBL" id="NID09645.1"/>
    </source>
</evidence>
<sequence>MHERFCRRTQRLGLVRAKRRYWRDAVTYLRPRFIRREQSQEYANPSVMDIIQNYFKIAWRSLVRAKGYSVINISGLAVGMASSTLIFLWIQSELQFDRFFPKTDRLYQVYNQDSFNGVAQVWGTTPRPLAPELKQNYPDIEAAARYHPNTFLLTANDTKLTSDGAFADPAFLTLFDLPFIAGNREAALAGNNGIVIAKSLAEKLFGTADALGKTVRLDTKDAFQVTGVLADLPNNTQFSQLSFVLPWTYFTTSGGDSDGWVSNNQYTFVLLRDQADPAAVTAKIKRVTAEHLNGVIDDVSHRQIFLHPASRWHLYSKQENGQLVGGRIVTVQLFGVIAALILLIAAVNFINLSTARSEKRAKEVGIRKVAGAQKSALVFQFISESVLFAFVSGLVALLIVVLCIPTFNTLTGKQLSLDVASVQFWAGALGFVVFTGLLAGTYPAFFLASFQPATVVKSGVRSANTVFSLRKGLVVTQFTVAIVLIIATVVIRQQINYAQSRESGYDQNNLLFTCLPDEVATQYGSLQQELIQSGAAVSVSKSLGAITNLNSRQWGLSWPGSTKAEKDIEFDRFAADANFAKTTGTRLLAGRDIDVRSYPTDSTAVLLNETAVKTMHLKEPLGTLVHFDSRDWQVVGVVKDFIFASPYDPINPVIVGGPGGSMPLSWLSIRLNPANTTARNLATIEAIFRTYNPAYPFAYTFADESYKAKFAEEQQTGSLTSLFTVLTIFISCLGLFGLAAYTAQQRTKEIGVRKVLGASVSSIVQLLTKEFIQLLLVAFVIGAPLGWYAMEKWLQDYNYRIAIGVGVFALTLVSAVAIILVTVSFQAIRAALTDPVKALRAE</sequence>
<proteinExistence type="predicted"/>
<comment type="caution">
    <text evidence="9">The sequence shown here is derived from an EMBL/GenBank/DDBJ whole genome shotgun (WGS) entry which is preliminary data.</text>
</comment>
<feature type="domain" description="MacB-like periplasmic core" evidence="8">
    <location>
        <begin position="69"/>
        <end position="286"/>
    </location>
</feature>
<dbReference type="InterPro" id="IPR025857">
    <property type="entry name" value="MacB_PCD"/>
</dbReference>
<keyword evidence="10" id="KW-1185">Reference proteome</keyword>
<keyword evidence="3 6" id="KW-0812">Transmembrane</keyword>
<feature type="transmembrane region" description="Helical" evidence="6">
    <location>
        <begin position="333"/>
        <end position="355"/>
    </location>
</feature>
<reference evidence="10" key="1">
    <citation type="submission" date="2019-09" db="EMBL/GenBank/DDBJ databases">
        <authorList>
            <person name="Jung D.-H."/>
        </authorList>
    </citation>
    <scope>NUCLEOTIDE SEQUENCE [LARGE SCALE GENOMIC DNA]</scope>
    <source>
        <strain evidence="10">JA-25</strain>
    </source>
</reference>
<dbReference type="Pfam" id="PF12704">
    <property type="entry name" value="MacB_PCD"/>
    <property type="match status" value="1"/>
</dbReference>
<evidence type="ECO:0000256" key="1">
    <source>
        <dbReference type="ARBA" id="ARBA00004651"/>
    </source>
</evidence>
<dbReference type="InterPro" id="IPR050250">
    <property type="entry name" value="Macrolide_Exporter_MacB"/>
</dbReference>
<feature type="transmembrane region" description="Helical" evidence="6">
    <location>
        <begin position="771"/>
        <end position="789"/>
    </location>
</feature>
<evidence type="ECO:0000256" key="2">
    <source>
        <dbReference type="ARBA" id="ARBA00022475"/>
    </source>
</evidence>